<reference evidence="2" key="3">
    <citation type="submission" date="2025-09" db="UniProtKB">
        <authorList>
            <consortium name="Ensembl"/>
        </authorList>
    </citation>
    <scope>IDENTIFICATION</scope>
    <source>
        <strain evidence="2">Thorbecke</strain>
    </source>
</reference>
<evidence type="ECO:0000313" key="3">
    <source>
        <dbReference type="Proteomes" id="UP000001811"/>
    </source>
</evidence>
<proteinExistence type="predicted"/>
<evidence type="ECO:0000256" key="1">
    <source>
        <dbReference type="SAM" id="MobiDB-lite"/>
    </source>
</evidence>
<accession>A0A5F9DJ21</accession>
<keyword evidence="3" id="KW-1185">Reference proteome</keyword>
<feature type="region of interest" description="Disordered" evidence="1">
    <location>
        <begin position="1"/>
        <end position="28"/>
    </location>
</feature>
<feature type="compositionally biased region" description="Polar residues" evidence="1">
    <location>
        <begin position="1"/>
        <end position="12"/>
    </location>
</feature>
<evidence type="ECO:0000313" key="2">
    <source>
        <dbReference type="Ensembl" id="ENSOCUP00000046125.1"/>
    </source>
</evidence>
<protein>
    <recommendedName>
        <fullName evidence="4">Small EDRK-rich factor-like N-terminal domain-containing protein</fullName>
    </recommendedName>
</protein>
<name>A0A5F9DJ21_RABIT</name>
<organism evidence="2 3">
    <name type="scientific">Oryctolagus cuniculus</name>
    <name type="common">Rabbit</name>
    <dbReference type="NCBI Taxonomy" id="9986"/>
    <lineage>
        <taxon>Eukaryota</taxon>
        <taxon>Metazoa</taxon>
        <taxon>Chordata</taxon>
        <taxon>Craniata</taxon>
        <taxon>Vertebrata</taxon>
        <taxon>Euteleostomi</taxon>
        <taxon>Mammalia</taxon>
        <taxon>Eutheria</taxon>
        <taxon>Euarchontoglires</taxon>
        <taxon>Glires</taxon>
        <taxon>Lagomorpha</taxon>
        <taxon>Leporidae</taxon>
        <taxon>Oryctolagus</taxon>
    </lineage>
</organism>
<reference evidence="2" key="2">
    <citation type="submission" date="2025-08" db="UniProtKB">
        <authorList>
            <consortium name="Ensembl"/>
        </authorList>
    </citation>
    <scope>IDENTIFICATION</scope>
    <source>
        <strain evidence="2">Thorbecke</strain>
    </source>
</reference>
<dbReference type="Ensembl" id="ENSOCUT00000034960.1">
    <property type="protein sequence ID" value="ENSOCUP00000046125.1"/>
    <property type="gene ID" value="ENSOCUG00000032591.1"/>
</dbReference>
<reference evidence="2 3" key="1">
    <citation type="journal article" date="2011" name="Nature">
        <title>A high-resolution map of human evolutionary constraint using 29 mammals.</title>
        <authorList>
            <person name="Lindblad-Toh K."/>
            <person name="Garber M."/>
            <person name="Zuk O."/>
            <person name="Lin M.F."/>
            <person name="Parker B.J."/>
            <person name="Washietl S."/>
            <person name="Kheradpour P."/>
            <person name="Ernst J."/>
            <person name="Jordan G."/>
            <person name="Mauceli E."/>
            <person name="Ward L.D."/>
            <person name="Lowe C.B."/>
            <person name="Holloway A.K."/>
            <person name="Clamp M."/>
            <person name="Gnerre S."/>
            <person name="Alfoldi J."/>
            <person name="Beal K."/>
            <person name="Chang J."/>
            <person name="Clawson H."/>
            <person name="Cuff J."/>
            <person name="Di Palma F."/>
            <person name="Fitzgerald S."/>
            <person name="Flicek P."/>
            <person name="Guttman M."/>
            <person name="Hubisz M.J."/>
            <person name="Jaffe D.B."/>
            <person name="Jungreis I."/>
            <person name="Kent W.J."/>
            <person name="Kostka D."/>
            <person name="Lara M."/>
            <person name="Martins A.L."/>
            <person name="Massingham T."/>
            <person name="Moltke I."/>
            <person name="Raney B.J."/>
            <person name="Rasmussen M.D."/>
            <person name="Robinson J."/>
            <person name="Stark A."/>
            <person name="Vilella A.J."/>
            <person name="Wen J."/>
            <person name="Xie X."/>
            <person name="Zody M.C."/>
            <person name="Baldwin J."/>
            <person name="Bloom T."/>
            <person name="Chin C.W."/>
            <person name="Heiman D."/>
            <person name="Nicol R."/>
            <person name="Nusbaum C."/>
            <person name="Young S."/>
            <person name="Wilkinson J."/>
            <person name="Worley K.C."/>
            <person name="Kovar C.L."/>
            <person name="Muzny D.M."/>
            <person name="Gibbs R.A."/>
            <person name="Cree A."/>
            <person name="Dihn H.H."/>
            <person name="Fowler G."/>
            <person name="Jhangiani S."/>
            <person name="Joshi V."/>
            <person name="Lee S."/>
            <person name="Lewis L.R."/>
            <person name="Nazareth L.V."/>
            <person name="Okwuonu G."/>
            <person name="Santibanez J."/>
            <person name="Warren W.C."/>
            <person name="Mardis E.R."/>
            <person name="Weinstock G.M."/>
            <person name="Wilson R.K."/>
            <person name="Delehaunty K."/>
            <person name="Dooling D."/>
            <person name="Fronik C."/>
            <person name="Fulton L."/>
            <person name="Fulton B."/>
            <person name="Graves T."/>
            <person name="Minx P."/>
            <person name="Sodergren E."/>
            <person name="Birney E."/>
            <person name="Margulies E.H."/>
            <person name="Herrero J."/>
            <person name="Green E.D."/>
            <person name="Haussler D."/>
            <person name="Siepel A."/>
            <person name="Goldman N."/>
            <person name="Pollard K.S."/>
            <person name="Pedersen J.S."/>
            <person name="Lander E.S."/>
            <person name="Kellis M."/>
        </authorList>
    </citation>
    <scope>NUCLEOTIDE SEQUENCE [LARGE SCALE GENOMIC DNA]</scope>
    <source>
        <strain evidence="3">Thorbecke</strain>
    </source>
</reference>
<dbReference type="GeneTree" id="ENSGT00940000169819"/>
<dbReference type="InParanoid" id="A0A5F9DJ21"/>
<dbReference type="AlphaFoldDB" id="A0A5F9DJ21"/>
<evidence type="ECO:0008006" key="4">
    <source>
        <dbReference type="Google" id="ProtNLM"/>
    </source>
</evidence>
<sequence>TACGQQKIQSEQKNARKQAGLKKKQEREQKATAEAVIISTCIACRTQCQTLRPSHSTLRASVLRLHFFQNWLMFKH</sequence>
<dbReference type="SUPFAM" id="SSF118359">
    <property type="entry name" value="Expressed protein At2g23090/F21P24.15"/>
    <property type="match status" value="1"/>
</dbReference>
<dbReference type="Proteomes" id="UP000001811">
    <property type="component" value="Unplaced"/>
</dbReference>